<keyword evidence="1 3" id="KW-0812">Transmembrane</keyword>
<dbReference type="AlphaFoldDB" id="A0A074RDC9"/>
<sequence length="230" mass="26059">KELDTDGTIWQVYQEESREYDKELVENRDKSLDVLLIYAGLFSSVLAGFLLESKNLLQQDTATVSMHLLFYIAQSQNRTENSRLQPSLPTEIAQFTASDAARWINALWFLALVLSLTTALIAMLAKEWLHAYISSQPTEPHANALLHQARLHQMQKWHALEIVDLLPTALHLALLLFFVGLVIYLRELDSLVSHLVAAFSGAAFLFYMATTLFASLVRFCPFVTQVSKFL</sequence>
<organism evidence="3 4">
    <name type="scientific">Rhizoctonia solani 123E</name>
    <dbReference type="NCBI Taxonomy" id="1423351"/>
    <lineage>
        <taxon>Eukaryota</taxon>
        <taxon>Fungi</taxon>
        <taxon>Dikarya</taxon>
        <taxon>Basidiomycota</taxon>
        <taxon>Agaricomycotina</taxon>
        <taxon>Agaricomycetes</taxon>
        <taxon>Cantharellales</taxon>
        <taxon>Ceratobasidiaceae</taxon>
        <taxon>Rhizoctonia</taxon>
    </lineage>
</organism>
<accession>A0A074RDC9</accession>
<reference evidence="3 4" key="1">
    <citation type="submission" date="2013-12" db="EMBL/GenBank/DDBJ databases">
        <authorList>
            <person name="Cubeta M."/>
            <person name="Pakala S."/>
            <person name="Fedorova N."/>
            <person name="Thomas E."/>
            <person name="Dean R."/>
            <person name="Jabaji S."/>
            <person name="Neate S."/>
            <person name="Toda T."/>
            <person name="Tavantzis S."/>
            <person name="Vilgalys R."/>
            <person name="Bharathan N."/>
            <person name="Pakala S."/>
            <person name="Losada L.S."/>
            <person name="Zafar N."/>
            <person name="Nierman W."/>
        </authorList>
    </citation>
    <scope>NUCLEOTIDE SEQUENCE [LARGE SCALE GENOMIC DNA]</scope>
    <source>
        <strain evidence="3 4">123E</strain>
    </source>
</reference>
<dbReference type="HOGENOM" id="CLU_018688_1_1_1"/>
<dbReference type="Pfam" id="PF20153">
    <property type="entry name" value="DUF6535"/>
    <property type="match status" value="1"/>
</dbReference>
<feature type="non-terminal residue" evidence="3">
    <location>
        <position position="230"/>
    </location>
</feature>
<dbReference type="Proteomes" id="UP000027456">
    <property type="component" value="Unassembled WGS sequence"/>
</dbReference>
<evidence type="ECO:0000313" key="4">
    <source>
        <dbReference type="Proteomes" id="UP000027456"/>
    </source>
</evidence>
<keyword evidence="4" id="KW-1185">Reference proteome</keyword>
<feature type="non-terminal residue" evidence="3">
    <location>
        <position position="1"/>
    </location>
</feature>
<gene>
    <name evidence="3" type="ORF">V565_306620</name>
</gene>
<feature type="transmembrane region" description="Helical" evidence="1">
    <location>
        <begin position="32"/>
        <end position="51"/>
    </location>
</feature>
<feature type="domain" description="DUF6535" evidence="2">
    <location>
        <begin position="10"/>
        <end position="185"/>
    </location>
</feature>
<keyword evidence="1" id="KW-1133">Transmembrane helix</keyword>
<dbReference type="EMBL" id="AZST01002136">
    <property type="protein sequence ID" value="KEP45181.1"/>
    <property type="molecule type" value="Genomic_DNA"/>
</dbReference>
<evidence type="ECO:0000313" key="3">
    <source>
        <dbReference type="EMBL" id="KEP45181.1"/>
    </source>
</evidence>
<proteinExistence type="predicted"/>
<comment type="caution">
    <text evidence="3">The sequence shown here is derived from an EMBL/GenBank/DDBJ whole genome shotgun (WGS) entry which is preliminary data.</text>
</comment>
<feature type="transmembrane region" description="Helical" evidence="1">
    <location>
        <begin position="106"/>
        <end position="125"/>
    </location>
</feature>
<evidence type="ECO:0000259" key="2">
    <source>
        <dbReference type="Pfam" id="PF20153"/>
    </source>
</evidence>
<dbReference type="OrthoDB" id="3235960at2759"/>
<dbReference type="InterPro" id="IPR045338">
    <property type="entry name" value="DUF6535"/>
</dbReference>
<feature type="transmembrane region" description="Helical" evidence="1">
    <location>
        <begin position="191"/>
        <end position="217"/>
    </location>
</feature>
<name>A0A074RDC9_9AGAM</name>
<keyword evidence="1" id="KW-0472">Membrane</keyword>
<protein>
    <submittedName>
        <fullName evidence="3">Putative transmembrane protein</fullName>
    </submittedName>
</protein>
<evidence type="ECO:0000256" key="1">
    <source>
        <dbReference type="SAM" id="Phobius"/>
    </source>
</evidence>
<feature type="transmembrane region" description="Helical" evidence="1">
    <location>
        <begin position="162"/>
        <end position="185"/>
    </location>
</feature>
<dbReference type="STRING" id="1423351.A0A074RDC9"/>